<dbReference type="Proteomes" id="UP000693946">
    <property type="component" value="Linkage Group LG13"/>
</dbReference>
<keyword evidence="3" id="KW-1185">Reference proteome</keyword>
<name>A0AAV6SG90_SOLSE</name>
<feature type="compositionally biased region" description="Polar residues" evidence="1">
    <location>
        <begin position="55"/>
        <end position="66"/>
    </location>
</feature>
<evidence type="ECO:0000256" key="1">
    <source>
        <dbReference type="SAM" id="MobiDB-lite"/>
    </source>
</evidence>
<reference evidence="2 3" key="1">
    <citation type="journal article" date="2021" name="Sci. Rep.">
        <title>Chromosome anchoring in Senegalese sole (Solea senegalensis) reveals sex-associated markers and genome rearrangements in flatfish.</title>
        <authorList>
            <person name="Guerrero-Cozar I."/>
            <person name="Gomez-Garrido J."/>
            <person name="Berbel C."/>
            <person name="Martinez-Blanch J.F."/>
            <person name="Alioto T."/>
            <person name="Claros M.G."/>
            <person name="Gagnaire P.A."/>
            <person name="Manchado M."/>
        </authorList>
    </citation>
    <scope>NUCLEOTIDE SEQUENCE [LARGE SCALE GENOMIC DNA]</scope>
    <source>
        <strain evidence="2">Sse05_10M</strain>
    </source>
</reference>
<dbReference type="InterPro" id="IPR034545">
    <property type="entry name" value="Meikin"/>
</dbReference>
<feature type="region of interest" description="Disordered" evidence="1">
    <location>
        <begin position="37"/>
        <end position="180"/>
    </location>
</feature>
<evidence type="ECO:0000313" key="3">
    <source>
        <dbReference type="Proteomes" id="UP000693946"/>
    </source>
</evidence>
<evidence type="ECO:0000313" key="2">
    <source>
        <dbReference type="EMBL" id="KAG7516419.1"/>
    </source>
</evidence>
<proteinExistence type="predicted"/>
<dbReference type="AlphaFoldDB" id="A0AAV6SG90"/>
<feature type="compositionally biased region" description="Basic and acidic residues" evidence="1">
    <location>
        <begin position="112"/>
        <end position="131"/>
    </location>
</feature>
<dbReference type="PANTHER" id="PTHR38006">
    <property type="entry name" value="MEIOSIS-SPECIFIC KINETOCHORE PROTEIN"/>
    <property type="match status" value="1"/>
</dbReference>
<gene>
    <name evidence="2" type="ORF">JOB18_031149</name>
</gene>
<dbReference type="PANTHER" id="PTHR38006:SF1">
    <property type="entry name" value="MEIOSIS-SPECIFIC KINETOCHORE PROTEIN"/>
    <property type="match status" value="1"/>
</dbReference>
<feature type="region of interest" description="Disordered" evidence="1">
    <location>
        <begin position="316"/>
        <end position="338"/>
    </location>
</feature>
<dbReference type="GO" id="GO:0016321">
    <property type="term" value="P:female meiosis chromosome segregation"/>
    <property type="evidence" value="ECO:0007669"/>
    <property type="project" value="TreeGrafter"/>
</dbReference>
<accession>A0AAV6SG90</accession>
<dbReference type="GO" id="GO:0007060">
    <property type="term" value="P:male meiosis chromosome segregation"/>
    <property type="evidence" value="ECO:0007669"/>
    <property type="project" value="TreeGrafter"/>
</dbReference>
<dbReference type="GO" id="GO:0045143">
    <property type="term" value="P:homologous chromosome segregation"/>
    <property type="evidence" value="ECO:0007669"/>
    <property type="project" value="TreeGrafter"/>
</dbReference>
<protein>
    <submittedName>
        <fullName evidence="2">Uncharacterized protein</fullName>
    </submittedName>
</protein>
<feature type="compositionally biased region" description="Low complexity" evidence="1">
    <location>
        <begin position="167"/>
        <end position="179"/>
    </location>
</feature>
<dbReference type="GO" id="GO:0000776">
    <property type="term" value="C:kinetochore"/>
    <property type="evidence" value="ECO:0007669"/>
    <property type="project" value="InterPro"/>
</dbReference>
<feature type="compositionally biased region" description="Basic residues" evidence="1">
    <location>
        <begin position="80"/>
        <end position="89"/>
    </location>
</feature>
<dbReference type="EMBL" id="JAGKHQ010000005">
    <property type="protein sequence ID" value="KAG7516419.1"/>
    <property type="molecule type" value="Genomic_DNA"/>
</dbReference>
<organism evidence="2 3">
    <name type="scientific">Solea senegalensis</name>
    <name type="common">Senegalese sole</name>
    <dbReference type="NCBI Taxonomy" id="28829"/>
    <lineage>
        <taxon>Eukaryota</taxon>
        <taxon>Metazoa</taxon>
        <taxon>Chordata</taxon>
        <taxon>Craniata</taxon>
        <taxon>Vertebrata</taxon>
        <taxon>Euteleostomi</taxon>
        <taxon>Actinopterygii</taxon>
        <taxon>Neopterygii</taxon>
        <taxon>Teleostei</taxon>
        <taxon>Neoteleostei</taxon>
        <taxon>Acanthomorphata</taxon>
        <taxon>Carangaria</taxon>
        <taxon>Pleuronectiformes</taxon>
        <taxon>Pleuronectoidei</taxon>
        <taxon>Soleidae</taxon>
        <taxon>Solea</taxon>
    </lineage>
</organism>
<dbReference type="GO" id="GO:0010789">
    <property type="term" value="P:meiotic sister chromatid cohesion involved in meiosis I"/>
    <property type="evidence" value="ECO:0007669"/>
    <property type="project" value="TreeGrafter"/>
</dbReference>
<sequence length="405" mass="44866">MGRIKCGVYRDSGFTKKRDTPVKAALGGRHKHRRFLRSKHYEALPEEPELEETTVKPSSTVLTSSKPVHLTAVFHGSSPAHRRSTRHTKSGNERKPGHQAPPAGHTSVRANHKPEAFKGREISAEEEPPIKEEEEQSLTVTPKSPMSSATESDTTLSFDNDEEDCYSSTSLSSSSLPSPETFRKEHYVKEELLGVSLQVKNSTLLDVSHAETIQMHHNPNISSIVDASTILAEKNCENRSNYRGPEVEAQIKPEPFTSANQGQVFKRKSPAITTSKRHLSFKKKVSFKCPLVAVVPEAKHVPVIKLTVNNVVSDTVPTSSPAELMKPDKETSGAGELNSGDGTVHVRVALKRPVKRSLEKAKFFDFAGDGDRDLFFQRMRERCVKLRSIPLFPLSVPESMDTSVL</sequence>
<feature type="compositionally biased region" description="Polar residues" evidence="1">
    <location>
        <begin position="137"/>
        <end position="158"/>
    </location>
</feature>
<dbReference type="GO" id="GO:0051754">
    <property type="term" value="P:meiotic sister chromatid cohesion, centromeric"/>
    <property type="evidence" value="ECO:0007669"/>
    <property type="project" value="InterPro"/>
</dbReference>
<comment type="caution">
    <text evidence="2">The sequence shown here is derived from an EMBL/GenBank/DDBJ whole genome shotgun (WGS) entry which is preliminary data.</text>
</comment>